<evidence type="ECO:0000256" key="3">
    <source>
        <dbReference type="ARBA" id="ARBA00022670"/>
    </source>
</evidence>
<keyword evidence="5" id="KW-0720">Serine protease</keyword>
<dbReference type="SUPFAM" id="SSF141986">
    <property type="entry name" value="LD-carboxypeptidase A C-terminal domain-like"/>
    <property type="match status" value="1"/>
</dbReference>
<dbReference type="InterPro" id="IPR040921">
    <property type="entry name" value="Peptidase_S66C"/>
</dbReference>
<evidence type="ECO:0000256" key="1">
    <source>
        <dbReference type="ARBA" id="ARBA00010233"/>
    </source>
</evidence>
<evidence type="ECO:0000259" key="6">
    <source>
        <dbReference type="Pfam" id="PF02016"/>
    </source>
</evidence>
<dbReference type="Pfam" id="PF02016">
    <property type="entry name" value="Peptidase_S66"/>
    <property type="match status" value="1"/>
</dbReference>
<dbReference type="InterPro" id="IPR027461">
    <property type="entry name" value="Carboxypeptidase_A_C_sf"/>
</dbReference>
<feature type="domain" description="LD-carboxypeptidase N-terminal" evidence="6">
    <location>
        <begin position="52"/>
        <end position="169"/>
    </location>
</feature>
<dbReference type="InterPro" id="IPR029062">
    <property type="entry name" value="Class_I_gatase-like"/>
</dbReference>
<keyword evidence="4" id="KW-0378">Hydrolase</keyword>
<dbReference type="PANTHER" id="PTHR30237:SF2">
    <property type="entry name" value="MUREIN TETRAPEPTIDE CARBOXYPEPTIDASE"/>
    <property type="match status" value="1"/>
</dbReference>
<evidence type="ECO:0000259" key="7">
    <source>
        <dbReference type="Pfam" id="PF17676"/>
    </source>
</evidence>
<dbReference type="EMBL" id="JAUJEB010000004">
    <property type="protein sequence ID" value="MDN5214288.1"/>
    <property type="molecule type" value="Genomic_DNA"/>
</dbReference>
<dbReference type="Proteomes" id="UP001172083">
    <property type="component" value="Unassembled WGS sequence"/>
</dbReference>
<dbReference type="CDD" id="cd07025">
    <property type="entry name" value="Peptidase_S66"/>
    <property type="match status" value="1"/>
</dbReference>
<proteinExistence type="inferred from homology"/>
<dbReference type="InterPro" id="IPR003507">
    <property type="entry name" value="S66_fam"/>
</dbReference>
<evidence type="ECO:0000313" key="8">
    <source>
        <dbReference type="EMBL" id="MDN5214288.1"/>
    </source>
</evidence>
<evidence type="ECO:0000256" key="4">
    <source>
        <dbReference type="ARBA" id="ARBA00022801"/>
    </source>
</evidence>
<sequence length="353" mass="38800">MPLQRRRFIRDLTMASFLPLGPITTVGDGASKSKPGIIRKIVPNRLSAGQTIGVVSPSGALYEAGPYELVTEVLQAMGLRVKMSKHVADRYGHLAGQDDDRAEEINNMFKDPSVNAIICLRGGSGAARILEKIDYKTIARNPKIFIGYSDITALLLAIYARSGLVTFHGPVAISSWNSFTYDYFKRLLFEGQEVLFKNPEKSPDDLVQVNDRIRTLTPGKTSGILVGGNLSVLCGMVGSDYLPSWKDKILFLEDTDEQIYRIDRMMSQLQLSGVLRQLKGFIMGKCTNCNPGRGYGSLTLDELLDHYIKPLKIPAFSGAMIGHIKDKFTLPVGLEVDMDAEAGTIQLSQPAVI</sequence>
<evidence type="ECO:0000313" key="9">
    <source>
        <dbReference type="Proteomes" id="UP001172083"/>
    </source>
</evidence>
<evidence type="ECO:0000256" key="5">
    <source>
        <dbReference type="ARBA" id="ARBA00022825"/>
    </source>
</evidence>
<feature type="domain" description="LD-carboxypeptidase C-terminal" evidence="7">
    <location>
        <begin position="222"/>
        <end position="337"/>
    </location>
</feature>
<name>A0ABT8L958_9BACT</name>
<keyword evidence="9" id="KW-1185">Reference proteome</keyword>
<evidence type="ECO:0000256" key="2">
    <source>
        <dbReference type="ARBA" id="ARBA00022645"/>
    </source>
</evidence>
<protein>
    <submittedName>
        <fullName evidence="8">LD-carboxypeptidase</fullName>
    </submittedName>
</protein>
<dbReference type="InterPro" id="IPR027478">
    <property type="entry name" value="LdcA_N"/>
</dbReference>
<dbReference type="PIRSF" id="PIRSF028757">
    <property type="entry name" value="LD-carboxypeptidase"/>
    <property type="match status" value="1"/>
</dbReference>
<keyword evidence="2" id="KW-0121">Carboxypeptidase</keyword>
<gene>
    <name evidence="8" type="ORF">QQ020_19575</name>
</gene>
<organism evidence="8 9">
    <name type="scientific">Agaribacillus aureus</name>
    <dbReference type="NCBI Taxonomy" id="3051825"/>
    <lineage>
        <taxon>Bacteria</taxon>
        <taxon>Pseudomonadati</taxon>
        <taxon>Bacteroidota</taxon>
        <taxon>Cytophagia</taxon>
        <taxon>Cytophagales</taxon>
        <taxon>Splendidivirgaceae</taxon>
        <taxon>Agaribacillus</taxon>
    </lineage>
</organism>
<dbReference type="SUPFAM" id="SSF52317">
    <property type="entry name" value="Class I glutamine amidotransferase-like"/>
    <property type="match status" value="1"/>
</dbReference>
<dbReference type="Gene3D" id="3.40.50.10740">
    <property type="entry name" value="Class I glutamine amidotransferase-like"/>
    <property type="match status" value="1"/>
</dbReference>
<dbReference type="PANTHER" id="PTHR30237">
    <property type="entry name" value="MURAMOYLTETRAPEPTIDE CARBOXYPEPTIDASE"/>
    <property type="match status" value="1"/>
</dbReference>
<dbReference type="InterPro" id="IPR040449">
    <property type="entry name" value="Peptidase_S66_N"/>
</dbReference>
<dbReference type="Gene3D" id="3.50.30.60">
    <property type="entry name" value="LD-carboxypeptidase A C-terminal domain-like"/>
    <property type="match status" value="1"/>
</dbReference>
<reference evidence="8" key="1">
    <citation type="submission" date="2023-06" db="EMBL/GenBank/DDBJ databases">
        <title>Genomic of Agaribacillus aureum.</title>
        <authorList>
            <person name="Wang G."/>
        </authorList>
    </citation>
    <scope>NUCLEOTIDE SEQUENCE</scope>
    <source>
        <strain evidence="8">BMA12</strain>
    </source>
</reference>
<accession>A0ABT8L958</accession>
<comment type="similarity">
    <text evidence="1">Belongs to the peptidase S66 family.</text>
</comment>
<keyword evidence="3" id="KW-0645">Protease</keyword>
<dbReference type="Pfam" id="PF17676">
    <property type="entry name" value="Peptidase_S66C"/>
    <property type="match status" value="1"/>
</dbReference>
<comment type="caution">
    <text evidence="8">The sequence shown here is derived from an EMBL/GenBank/DDBJ whole genome shotgun (WGS) entry which is preliminary data.</text>
</comment>
<dbReference type="RefSeq" id="WP_346759622.1">
    <property type="nucleotide sequence ID" value="NZ_JAUJEB010000004.1"/>
</dbReference>